<dbReference type="Pfam" id="PF01734">
    <property type="entry name" value="Patatin"/>
    <property type="match status" value="1"/>
</dbReference>
<keyword evidence="3" id="KW-1133">Transmembrane helix</keyword>
<name>A0A0M8MJK4_9FLAO</name>
<feature type="domain" description="PNPLA" evidence="4">
    <location>
        <begin position="85"/>
        <end position="385"/>
    </location>
</feature>
<dbReference type="RefSeq" id="WP_054409209.1">
    <property type="nucleotide sequence ID" value="NZ_FOYA01000011.1"/>
</dbReference>
<evidence type="ECO:0000256" key="3">
    <source>
        <dbReference type="SAM" id="Phobius"/>
    </source>
</evidence>
<organism evidence="5 6">
    <name type="scientific">Flavobacterium akiainvivens</name>
    <dbReference type="NCBI Taxonomy" id="1202724"/>
    <lineage>
        <taxon>Bacteria</taxon>
        <taxon>Pseudomonadati</taxon>
        <taxon>Bacteroidota</taxon>
        <taxon>Flavobacteriia</taxon>
        <taxon>Flavobacteriales</taxon>
        <taxon>Flavobacteriaceae</taxon>
        <taxon>Flavobacterium</taxon>
    </lineage>
</organism>
<dbReference type="GO" id="GO:0016042">
    <property type="term" value="P:lipid catabolic process"/>
    <property type="evidence" value="ECO:0007669"/>
    <property type="project" value="UniProtKB-UniRule"/>
</dbReference>
<feature type="short sequence motif" description="DGA/G" evidence="2">
    <location>
        <begin position="372"/>
        <end position="374"/>
    </location>
</feature>
<dbReference type="EMBL" id="LIYD01000005">
    <property type="protein sequence ID" value="KOS07531.1"/>
    <property type="molecule type" value="Genomic_DNA"/>
</dbReference>
<evidence type="ECO:0000259" key="4">
    <source>
        <dbReference type="PROSITE" id="PS51635"/>
    </source>
</evidence>
<feature type="transmembrane region" description="Helical" evidence="3">
    <location>
        <begin position="221"/>
        <end position="245"/>
    </location>
</feature>
<keyword evidence="6" id="KW-1185">Reference proteome</keyword>
<dbReference type="InterPro" id="IPR052580">
    <property type="entry name" value="Lipid_Hydrolase"/>
</dbReference>
<reference evidence="5 6" key="1">
    <citation type="submission" date="2015-08" db="EMBL/GenBank/DDBJ databases">
        <title>Whole genome sequence of Flavobacterium akiainvivens IK-1T, from decaying Wikstroemia oahuensis, an endemic Hawaiian shrub.</title>
        <authorList>
            <person name="Wan X."/>
            <person name="Hou S."/>
            <person name="Saito J."/>
            <person name="Donachie S."/>
        </authorList>
    </citation>
    <scope>NUCLEOTIDE SEQUENCE [LARGE SCALE GENOMIC DNA]</scope>
    <source>
        <strain evidence="5 6">IK-1</strain>
    </source>
</reference>
<dbReference type="STRING" id="1202724.AM493_16880"/>
<keyword evidence="3" id="KW-0812">Transmembrane</keyword>
<gene>
    <name evidence="5" type="ORF">AM493_16880</name>
</gene>
<keyword evidence="1 2" id="KW-0443">Lipid metabolism</keyword>
<dbReference type="PANTHER" id="PTHR46394">
    <property type="entry name" value="ANNEXIN"/>
    <property type="match status" value="1"/>
</dbReference>
<proteinExistence type="predicted"/>
<evidence type="ECO:0000313" key="5">
    <source>
        <dbReference type="EMBL" id="KOS07531.1"/>
    </source>
</evidence>
<feature type="active site" description="Proton acceptor" evidence="2">
    <location>
        <position position="372"/>
    </location>
</feature>
<dbReference type="PANTHER" id="PTHR46394:SF1">
    <property type="entry name" value="PNPLA DOMAIN-CONTAINING PROTEIN"/>
    <property type="match status" value="1"/>
</dbReference>
<dbReference type="Gene3D" id="3.40.1090.10">
    <property type="entry name" value="Cytosolic phospholipase A2 catalytic domain"/>
    <property type="match status" value="2"/>
</dbReference>
<dbReference type="SUPFAM" id="SSF52151">
    <property type="entry name" value="FabD/lysophospholipase-like"/>
    <property type="match status" value="1"/>
</dbReference>
<accession>A0A0M8MJK4</accession>
<feature type="short sequence motif" description="GXSXG" evidence="2">
    <location>
        <begin position="116"/>
        <end position="120"/>
    </location>
</feature>
<evidence type="ECO:0000256" key="1">
    <source>
        <dbReference type="ARBA" id="ARBA00023098"/>
    </source>
</evidence>
<feature type="active site" description="Nucleophile" evidence="2">
    <location>
        <position position="118"/>
    </location>
</feature>
<dbReference type="GO" id="GO:0016787">
    <property type="term" value="F:hydrolase activity"/>
    <property type="evidence" value="ECO:0007669"/>
    <property type="project" value="UniProtKB-UniRule"/>
</dbReference>
<dbReference type="AlphaFoldDB" id="A0A0M8MJK4"/>
<keyword evidence="3" id="KW-0472">Membrane</keyword>
<dbReference type="PROSITE" id="PS51635">
    <property type="entry name" value="PNPLA"/>
    <property type="match status" value="1"/>
</dbReference>
<keyword evidence="2" id="KW-0378">Hydrolase</keyword>
<feature type="short sequence motif" description="GXGXXG" evidence="2">
    <location>
        <begin position="89"/>
        <end position="94"/>
    </location>
</feature>
<dbReference type="InterPro" id="IPR016035">
    <property type="entry name" value="Acyl_Trfase/lysoPLipase"/>
</dbReference>
<comment type="caution">
    <text evidence="5">The sequence shown here is derived from an EMBL/GenBank/DDBJ whole genome shotgun (WGS) entry which is preliminary data.</text>
</comment>
<dbReference type="InterPro" id="IPR002641">
    <property type="entry name" value="PNPLA_dom"/>
</dbReference>
<sequence>MESTAGFINSLKNEGITHEPDEQLAMANTAALLKKADEEYTKAIAGDLKGKLLPGDTIIDPKYISEARHTETFNGKEYKRPIVDLVQQGGGMYGIALVGYTYIMEKAGVRFYSLGGTSAGAINTILLGAVPDKVYKMESAFEPGTQATKSELLAHIIANSHFHEFMDRPGFVGRLQETLIRNFKVVKWGFLLIWAAVFVTLYIVLGNIFKNNCSTCESRFYDFFVGPMSLLVFPVFVYILAIAVLGKNFGINPGKAFYDWITKILRHPFVGIHTTHQLQNRMKTENTFDGRDNTKESASILFIASNLTHNRIVKFPQRAVDYWNPSENVNPAAYVRASMSIPFVFETFIPGTGHVDNYPQNQAKVVDTRFVDGGMLSNFPIREFHNHTVERPRFPTFGVLLSERDTVSDFKGVNLWNYIVSFLSTFRNFYDNDFLNSTDEIKSRVVLVNTKGFNWLDFWMGKETKEKLFVSGALAAIEQLKKFNFEEYQKIRTDEIQQST</sequence>
<dbReference type="Proteomes" id="UP000037755">
    <property type="component" value="Unassembled WGS sequence"/>
</dbReference>
<dbReference type="OrthoDB" id="9770965at2"/>
<protein>
    <recommendedName>
        <fullName evidence="4">PNPLA domain-containing protein</fullName>
    </recommendedName>
</protein>
<dbReference type="PATRIC" id="fig|1202724.3.peg.3503"/>
<evidence type="ECO:0000313" key="6">
    <source>
        <dbReference type="Proteomes" id="UP000037755"/>
    </source>
</evidence>
<feature type="transmembrane region" description="Helical" evidence="3">
    <location>
        <begin position="188"/>
        <end position="209"/>
    </location>
</feature>
<evidence type="ECO:0000256" key="2">
    <source>
        <dbReference type="PROSITE-ProRule" id="PRU01161"/>
    </source>
</evidence>
<keyword evidence="2" id="KW-0442">Lipid degradation</keyword>